<dbReference type="AlphaFoldDB" id="A0A015M3B2"/>
<evidence type="ECO:0000256" key="1">
    <source>
        <dbReference type="SAM" id="MobiDB-lite"/>
    </source>
</evidence>
<evidence type="ECO:0000313" key="2">
    <source>
        <dbReference type="EMBL" id="EXX61328.1"/>
    </source>
</evidence>
<gene>
    <name evidence="2" type="ORF">RirG_172200</name>
</gene>
<dbReference type="EMBL" id="JEMT01025697">
    <property type="protein sequence ID" value="EXX61327.1"/>
    <property type="molecule type" value="Genomic_DNA"/>
</dbReference>
<dbReference type="EMBL" id="JEMT01025697">
    <property type="protein sequence ID" value="EXX61328.1"/>
    <property type="molecule type" value="Genomic_DNA"/>
</dbReference>
<feature type="compositionally biased region" description="Basic residues" evidence="1">
    <location>
        <begin position="358"/>
        <end position="377"/>
    </location>
</feature>
<feature type="region of interest" description="Disordered" evidence="1">
    <location>
        <begin position="353"/>
        <end position="377"/>
    </location>
</feature>
<dbReference type="Proteomes" id="UP000022910">
    <property type="component" value="Unassembled WGS sequence"/>
</dbReference>
<evidence type="ECO:0000313" key="3">
    <source>
        <dbReference type="Proteomes" id="UP000022910"/>
    </source>
</evidence>
<name>A0A015M3B2_RHIIW</name>
<organism evidence="2 3">
    <name type="scientific">Rhizophagus irregularis (strain DAOM 197198w)</name>
    <name type="common">Glomus intraradices</name>
    <dbReference type="NCBI Taxonomy" id="1432141"/>
    <lineage>
        <taxon>Eukaryota</taxon>
        <taxon>Fungi</taxon>
        <taxon>Fungi incertae sedis</taxon>
        <taxon>Mucoromycota</taxon>
        <taxon>Glomeromycotina</taxon>
        <taxon>Glomeromycetes</taxon>
        <taxon>Glomerales</taxon>
        <taxon>Glomeraceae</taxon>
        <taxon>Rhizophagus</taxon>
    </lineage>
</organism>
<comment type="caution">
    <text evidence="2">The sequence shown here is derived from an EMBL/GenBank/DDBJ whole genome shotgun (WGS) entry which is preliminary data.</text>
</comment>
<reference evidence="2 3" key="1">
    <citation type="submission" date="2014-02" db="EMBL/GenBank/DDBJ databases">
        <title>Single nucleus genome sequencing reveals high similarity among nuclei of an endomycorrhizal fungus.</title>
        <authorList>
            <person name="Lin K."/>
            <person name="Geurts R."/>
            <person name="Zhang Z."/>
            <person name="Limpens E."/>
            <person name="Saunders D.G."/>
            <person name="Mu D."/>
            <person name="Pang E."/>
            <person name="Cao H."/>
            <person name="Cha H."/>
            <person name="Lin T."/>
            <person name="Zhou Q."/>
            <person name="Shang Y."/>
            <person name="Li Y."/>
            <person name="Ivanov S."/>
            <person name="Sharma T."/>
            <person name="Velzen R.V."/>
            <person name="Ruijter N.D."/>
            <person name="Aanen D.K."/>
            <person name="Win J."/>
            <person name="Kamoun S."/>
            <person name="Bisseling T."/>
            <person name="Huang S."/>
        </authorList>
    </citation>
    <scope>NUCLEOTIDE SEQUENCE [LARGE SCALE GENOMIC DNA]</scope>
    <source>
        <strain evidence="2">DAOM 197198w</strain>
        <strain evidence="3">DAOM197198w</strain>
    </source>
</reference>
<dbReference type="OrthoDB" id="2321603at2759"/>
<dbReference type="HOGENOM" id="CLU_062288_0_0_1"/>
<feature type="region of interest" description="Disordered" evidence="1">
    <location>
        <begin position="49"/>
        <end position="84"/>
    </location>
</feature>
<feature type="compositionally biased region" description="Basic and acidic residues" evidence="1">
    <location>
        <begin position="117"/>
        <end position="138"/>
    </location>
</feature>
<protein>
    <submittedName>
        <fullName evidence="2">Uncharacterized protein</fullName>
    </submittedName>
</protein>
<proteinExistence type="predicted"/>
<keyword evidence="3" id="KW-1185">Reference proteome</keyword>
<feature type="region of interest" description="Disordered" evidence="1">
    <location>
        <begin position="117"/>
        <end position="142"/>
    </location>
</feature>
<sequence>MNETRFSQSYFPQHFTNRSEESKWQKSKENDIYELGRALFPMELLCQTSHQESNSRETKGISLTKPGSSEETVHEDRTKKSIPSIYDKPYIQQNKEIQAQSFSLPITSETARNNEIKCKRNKSGDSKDEVGEYDDISRGKSCPNRARIESMQASMGKLCRIGVVGSDEGTKWTSCRFVQPCYRIGRDCTEIPLHNVSESHECCNNSSMIIEIIASESNRHQLAKSVHQGPCEVSNLTECMKVKAGYGEDLYDVRNFGFNHIILVGKREYGITFLDCYGRVFELDRMSDALWPLGNSLEEVATKPWTGEVAWDVDEDGVVFEWEYYTEAERTTHDFKRADDKKPWKLEGVYKEIPDKNKSKKKKSKKSKKSKKNSTIF</sequence>
<accession>A0A015M3B2</accession>